<evidence type="ECO:0000256" key="4">
    <source>
        <dbReference type="RuleBase" id="RU000461"/>
    </source>
</evidence>
<evidence type="ECO:0000313" key="6">
    <source>
        <dbReference type="Proteomes" id="UP000248857"/>
    </source>
</evidence>
<dbReference type="AlphaFoldDB" id="A0A2W1JGC5"/>
<evidence type="ECO:0000256" key="3">
    <source>
        <dbReference type="PIRSR" id="PIRSR602401-1"/>
    </source>
</evidence>
<gene>
    <name evidence="5" type="ORF">C1752_03706</name>
</gene>
<organism evidence="5 6">
    <name type="scientific">Acaryochloris thomasi RCC1774</name>
    <dbReference type="NCBI Taxonomy" id="1764569"/>
    <lineage>
        <taxon>Bacteria</taxon>
        <taxon>Bacillati</taxon>
        <taxon>Cyanobacteriota</taxon>
        <taxon>Cyanophyceae</taxon>
        <taxon>Acaryochloridales</taxon>
        <taxon>Acaryochloridaceae</taxon>
        <taxon>Acaryochloris</taxon>
        <taxon>Acaryochloris thomasi</taxon>
    </lineage>
</organism>
<dbReference type="SUPFAM" id="SSF48264">
    <property type="entry name" value="Cytochrome P450"/>
    <property type="match status" value="1"/>
</dbReference>
<keyword evidence="4" id="KW-0503">Monooxygenase</keyword>
<evidence type="ECO:0000256" key="1">
    <source>
        <dbReference type="ARBA" id="ARBA00001971"/>
    </source>
</evidence>
<dbReference type="InterPro" id="IPR036396">
    <property type="entry name" value="Cyt_P450_sf"/>
</dbReference>
<dbReference type="PRINTS" id="PR00463">
    <property type="entry name" value="EP450I"/>
</dbReference>
<dbReference type="GO" id="GO:0016705">
    <property type="term" value="F:oxidoreductase activity, acting on paired donors, with incorporation or reduction of molecular oxygen"/>
    <property type="evidence" value="ECO:0007669"/>
    <property type="project" value="InterPro"/>
</dbReference>
<dbReference type="GO" id="GO:0005506">
    <property type="term" value="F:iron ion binding"/>
    <property type="evidence" value="ECO:0007669"/>
    <property type="project" value="InterPro"/>
</dbReference>
<protein>
    <submittedName>
        <fullName evidence="5">Cytochrome P450 137</fullName>
        <ecNumber evidence="5">1.14.-.-</ecNumber>
    </submittedName>
</protein>
<proteinExistence type="inferred from homology"/>
<dbReference type="Proteomes" id="UP000248857">
    <property type="component" value="Unassembled WGS sequence"/>
</dbReference>
<evidence type="ECO:0000313" key="5">
    <source>
        <dbReference type="EMBL" id="PZD72466.1"/>
    </source>
</evidence>
<dbReference type="GO" id="GO:0004497">
    <property type="term" value="F:monooxygenase activity"/>
    <property type="evidence" value="ECO:0007669"/>
    <property type="project" value="UniProtKB-KW"/>
</dbReference>
<dbReference type="Pfam" id="PF00067">
    <property type="entry name" value="p450"/>
    <property type="match status" value="1"/>
</dbReference>
<keyword evidence="4 5" id="KW-0560">Oxidoreductase</keyword>
<sequence length="204" mass="22793">MSAAKLHDELLTLLLAGHEATTNAIAWALYWIHRTPTVLENLQSELKNEGGNLTPIALTQLPYLTAVCNETLRISSVAFLSFPREVAAPMALMDHPLEPGTRVYACIDLKHRRPDLYPEPEQFRPERFLDRKYSMSESLPFGGGVRRCIGDVLAQFEMKLIVAQILSHYCLTLANQMPETPKRRGVNVAPASGVKMIVQSPAER</sequence>
<dbReference type="InterPro" id="IPR001128">
    <property type="entry name" value="Cyt_P450"/>
</dbReference>
<dbReference type="PROSITE" id="PS00086">
    <property type="entry name" value="CYTOCHROME_P450"/>
    <property type="match status" value="1"/>
</dbReference>
<keyword evidence="3 4" id="KW-0408">Iron</keyword>
<dbReference type="PANTHER" id="PTHR24305:SF166">
    <property type="entry name" value="CYTOCHROME P450 12A4, MITOCHONDRIAL-RELATED"/>
    <property type="match status" value="1"/>
</dbReference>
<dbReference type="PANTHER" id="PTHR24305">
    <property type="entry name" value="CYTOCHROME P450"/>
    <property type="match status" value="1"/>
</dbReference>
<dbReference type="PRINTS" id="PR00385">
    <property type="entry name" value="P450"/>
</dbReference>
<comment type="caution">
    <text evidence="5">The sequence shown here is derived from an EMBL/GenBank/DDBJ whole genome shotgun (WGS) entry which is preliminary data.</text>
</comment>
<evidence type="ECO:0000256" key="2">
    <source>
        <dbReference type="ARBA" id="ARBA00010617"/>
    </source>
</evidence>
<dbReference type="InterPro" id="IPR002401">
    <property type="entry name" value="Cyt_P450_E_grp-I"/>
</dbReference>
<comment type="similarity">
    <text evidence="2 4">Belongs to the cytochrome P450 family.</text>
</comment>
<keyword evidence="3 4" id="KW-0349">Heme</keyword>
<dbReference type="GO" id="GO:0020037">
    <property type="term" value="F:heme binding"/>
    <property type="evidence" value="ECO:0007669"/>
    <property type="project" value="InterPro"/>
</dbReference>
<comment type="cofactor">
    <cofactor evidence="1 3">
        <name>heme</name>
        <dbReference type="ChEBI" id="CHEBI:30413"/>
    </cofactor>
</comment>
<dbReference type="Gene3D" id="1.10.630.10">
    <property type="entry name" value="Cytochrome P450"/>
    <property type="match status" value="1"/>
</dbReference>
<keyword evidence="3 4" id="KW-0479">Metal-binding</keyword>
<dbReference type="EC" id="1.14.-.-" evidence="5"/>
<feature type="binding site" description="axial binding residue" evidence="3">
    <location>
        <position position="148"/>
    </location>
    <ligand>
        <name>heme</name>
        <dbReference type="ChEBI" id="CHEBI:30413"/>
    </ligand>
    <ligandPart>
        <name>Fe</name>
        <dbReference type="ChEBI" id="CHEBI:18248"/>
    </ligandPart>
</feature>
<dbReference type="InterPro" id="IPR017972">
    <property type="entry name" value="Cyt_P450_CS"/>
</dbReference>
<name>A0A2W1JGC5_9CYAN</name>
<dbReference type="InterPro" id="IPR050121">
    <property type="entry name" value="Cytochrome_P450_monoxygenase"/>
</dbReference>
<reference evidence="5 6" key="1">
    <citation type="journal article" date="2018" name="Sci. Rep.">
        <title>A novel species of the marine cyanobacterium Acaryochloris with a unique pigment content and lifestyle.</title>
        <authorList>
            <person name="Partensky F."/>
            <person name="Six C."/>
            <person name="Ratin M."/>
            <person name="Garczarek L."/>
            <person name="Vaulot D."/>
            <person name="Probert I."/>
            <person name="Calteau A."/>
            <person name="Gourvil P."/>
            <person name="Marie D."/>
            <person name="Grebert T."/>
            <person name="Bouchier C."/>
            <person name="Le Panse S."/>
            <person name="Gachenot M."/>
            <person name="Rodriguez F."/>
            <person name="Garrido J.L."/>
        </authorList>
    </citation>
    <scope>NUCLEOTIDE SEQUENCE [LARGE SCALE GENOMIC DNA]</scope>
    <source>
        <strain evidence="5 6">RCC1774</strain>
    </source>
</reference>
<dbReference type="EMBL" id="PQWO01000010">
    <property type="protein sequence ID" value="PZD72466.1"/>
    <property type="molecule type" value="Genomic_DNA"/>
</dbReference>
<accession>A0A2W1JGC5</accession>
<keyword evidence="6" id="KW-1185">Reference proteome</keyword>